<dbReference type="InterPro" id="IPR002545">
    <property type="entry name" value="CheW-lke_dom"/>
</dbReference>
<sequence length="162" mass="17367">MAETSQYLTLGLAGETFGISIRNVREILDMRPISRLPHAPHFLLGMIDVRGSGYPIVDLRLKLDLPSTAATEATRIIILDVPVGDRLVGVGFVADCVFEVTDIDESSAEPAPEVGGRWKSDYIAGIGRKGDKFVILFDLAKLMAHTSLPAAAARDDHAPAAA</sequence>
<evidence type="ECO:0000313" key="3">
    <source>
        <dbReference type="Proteomes" id="UP001314635"/>
    </source>
</evidence>
<comment type="caution">
    <text evidence="2">The sequence shown here is derived from an EMBL/GenBank/DDBJ whole genome shotgun (WGS) entry which is preliminary data.</text>
</comment>
<dbReference type="PROSITE" id="PS50851">
    <property type="entry name" value="CHEW"/>
    <property type="match status" value="1"/>
</dbReference>
<dbReference type="SMART" id="SM00260">
    <property type="entry name" value="CheW"/>
    <property type="match status" value="1"/>
</dbReference>
<reference evidence="3" key="1">
    <citation type="journal article" date="2021" name="ISME J.">
        <title>Evolutionary origin and ecological implication of a unique nif island in free-living Bradyrhizobium lineages.</title>
        <authorList>
            <person name="Tao J."/>
        </authorList>
    </citation>
    <scope>NUCLEOTIDE SEQUENCE [LARGE SCALE GENOMIC DNA]</scope>
    <source>
        <strain evidence="3">SZCCT0094</strain>
    </source>
</reference>
<feature type="domain" description="CheW-like" evidence="1">
    <location>
        <begin position="4"/>
        <end position="148"/>
    </location>
</feature>
<dbReference type="Gene3D" id="2.30.30.40">
    <property type="entry name" value="SH3 Domains"/>
    <property type="match status" value="1"/>
</dbReference>
<dbReference type="InterPro" id="IPR036061">
    <property type="entry name" value="CheW-like_dom_sf"/>
</dbReference>
<dbReference type="SUPFAM" id="SSF50341">
    <property type="entry name" value="CheW-like"/>
    <property type="match status" value="1"/>
</dbReference>
<dbReference type="CDD" id="cd00732">
    <property type="entry name" value="CheW"/>
    <property type="match status" value="1"/>
</dbReference>
<dbReference type="RefSeq" id="WP_012047545.1">
    <property type="nucleotide sequence ID" value="NZ_JABFDP010000023.1"/>
</dbReference>
<protein>
    <submittedName>
        <fullName evidence="2">Chemotaxis protein CheW</fullName>
    </submittedName>
</protein>
<dbReference type="PANTHER" id="PTHR22617">
    <property type="entry name" value="CHEMOTAXIS SENSOR HISTIDINE KINASE-RELATED"/>
    <property type="match status" value="1"/>
</dbReference>
<dbReference type="InterPro" id="IPR039315">
    <property type="entry name" value="CheW"/>
</dbReference>
<evidence type="ECO:0000313" key="2">
    <source>
        <dbReference type="EMBL" id="MBR1134172.1"/>
    </source>
</evidence>
<organism evidence="2 3">
    <name type="scientific">Bradyrhizobium denitrificans</name>
    <dbReference type="NCBI Taxonomy" id="2734912"/>
    <lineage>
        <taxon>Bacteria</taxon>
        <taxon>Pseudomonadati</taxon>
        <taxon>Pseudomonadota</taxon>
        <taxon>Alphaproteobacteria</taxon>
        <taxon>Hyphomicrobiales</taxon>
        <taxon>Nitrobacteraceae</taxon>
        <taxon>Bradyrhizobium</taxon>
    </lineage>
</organism>
<accession>A0ABS5FYT1</accession>
<name>A0ABS5FYT1_9BRAD</name>
<dbReference type="EMBL" id="JAFCLK010000001">
    <property type="protein sequence ID" value="MBR1134172.1"/>
    <property type="molecule type" value="Genomic_DNA"/>
</dbReference>
<dbReference type="Pfam" id="PF01584">
    <property type="entry name" value="CheW"/>
    <property type="match status" value="1"/>
</dbReference>
<dbReference type="PANTHER" id="PTHR22617:SF23">
    <property type="entry name" value="CHEMOTAXIS PROTEIN CHEW"/>
    <property type="match status" value="1"/>
</dbReference>
<proteinExistence type="predicted"/>
<gene>
    <name evidence="2" type="ORF">JQ619_00160</name>
</gene>
<evidence type="ECO:0000259" key="1">
    <source>
        <dbReference type="PROSITE" id="PS50851"/>
    </source>
</evidence>
<dbReference type="Proteomes" id="UP001314635">
    <property type="component" value="Unassembled WGS sequence"/>
</dbReference>
<dbReference type="Gene3D" id="2.40.50.180">
    <property type="entry name" value="CheA-289, Domain 4"/>
    <property type="match status" value="1"/>
</dbReference>
<keyword evidence="3" id="KW-1185">Reference proteome</keyword>